<dbReference type="Proteomes" id="UP000320179">
    <property type="component" value="Chromosome"/>
</dbReference>
<dbReference type="PROSITE" id="PS51257">
    <property type="entry name" value="PROKAR_LIPOPROTEIN"/>
    <property type="match status" value="1"/>
</dbReference>
<gene>
    <name evidence="2" type="ORF">BHS09_28980</name>
    <name evidence="1" type="ORF">HNV28_09840</name>
</gene>
<proteinExistence type="predicted"/>
<evidence type="ECO:0008006" key="5">
    <source>
        <dbReference type="Google" id="ProtNLM"/>
    </source>
</evidence>
<evidence type="ECO:0000313" key="3">
    <source>
        <dbReference type="Proteomes" id="UP000320179"/>
    </source>
</evidence>
<dbReference type="AlphaFoldDB" id="A0A4Y6APE5"/>
<reference evidence="1 4" key="2">
    <citation type="submission" date="2020-05" db="EMBL/GenBank/DDBJ databases">
        <authorList>
            <person name="Whitworth D."/>
        </authorList>
    </citation>
    <scope>NUCLEOTIDE SEQUENCE [LARGE SCALE GENOMIC DNA]</scope>
    <source>
        <strain evidence="1 4">AM005</strain>
    </source>
</reference>
<name>A0A4Y6APE5_MYXXA</name>
<organism evidence="1 4">
    <name type="scientific">Myxococcus xanthus</name>
    <dbReference type="NCBI Taxonomy" id="34"/>
    <lineage>
        <taxon>Bacteria</taxon>
        <taxon>Pseudomonadati</taxon>
        <taxon>Myxococcota</taxon>
        <taxon>Myxococcia</taxon>
        <taxon>Myxococcales</taxon>
        <taxon>Cystobacterineae</taxon>
        <taxon>Myxococcaceae</taxon>
        <taxon>Myxococcus</taxon>
    </lineage>
</organism>
<protein>
    <recommendedName>
        <fullName evidence="5">Lipoprotein</fullName>
    </recommendedName>
</protein>
<dbReference type="EMBL" id="JABFNT010000024">
    <property type="protein sequence ID" value="NOJ78643.1"/>
    <property type="molecule type" value="Genomic_DNA"/>
</dbReference>
<reference evidence="2 3" key="1">
    <citation type="journal article" date="2019" name="Science">
        <title>Social genes are selection hotspots in kin groups of a soil microbe.</title>
        <authorList>
            <person name="Wielgoss S."/>
            <person name="Wolfensberger R."/>
            <person name="Sun L."/>
            <person name="Fiegna F."/>
            <person name="Velicer G.J."/>
        </authorList>
    </citation>
    <scope>NUCLEOTIDE SEQUENCE [LARGE SCALE GENOMIC DNA]</scope>
    <source>
        <strain evidence="2 3">MC3.5.9c15</strain>
    </source>
</reference>
<dbReference type="EMBL" id="CP017174">
    <property type="protein sequence ID" value="QDE70680.1"/>
    <property type="molecule type" value="Genomic_DNA"/>
</dbReference>
<evidence type="ECO:0000313" key="1">
    <source>
        <dbReference type="EMBL" id="NOJ78643.1"/>
    </source>
</evidence>
<dbReference type="Proteomes" id="UP000533080">
    <property type="component" value="Unassembled WGS sequence"/>
</dbReference>
<sequence length="139" mass="15046">MRLSATMPWLVALVLLLGLGGCNRPRFGTPQDAYTSFHRLVKRGELQQAWGALSKPTQDALAQRAQVVGEASGGEEKPEPMALFFANVPPPPDVTEVSLVREEGDVATVLVRAGESSHEVRMVREPSGWKVDLSASLQP</sequence>
<dbReference type="RefSeq" id="WP_140794798.1">
    <property type="nucleotide sequence ID" value="NZ_CP017169.1"/>
</dbReference>
<accession>A0A4Y6APE5</accession>
<evidence type="ECO:0000313" key="4">
    <source>
        <dbReference type="Proteomes" id="UP000533080"/>
    </source>
</evidence>
<evidence type="ECO:0000313" key="2">
    <source>
        <dbReference type="EMBL" id="QDE70680.1"/>
    </source>
</evidence>